<proteinExistence type="inferred from homology"/>
<comment type="cofactor">
    <cofactor evidence="4">
        <name>Zn(2+)</name>
        <dbReference type="ChEBI" id="CHEBI:29105"/>
    </cofactor>
    <text evidence="4">Binds 1 zinc ion per subunit.</text>
</comment>
<keyword evidence="3 8" id="KW-0413">Isomerase</keyword>
<feature type="binding site" evidence="4">
    <location>
        <position position="170"/>
    </location>
    <ligand>
        <name>Zn(2+)</name>
        <dbReference type="ChEBI" id="CHEBI:29105"/>
    </ligand>
</feature>
<dbReference type="PANTHER" id="PTHR42742">
    <property type="entry name" value="TRANSCRIPTIONAL REPRESSOR MPRA"/>
    <property type="match status" value="1"/>
</dbReference>
<dbReference type="Gene3D" id="2.60.120.10">
    <property type="entry name" value="Jelly Rolls"/>
    <property type="match status" value="2"/>
</dbReference>
<dbReference type="GO" id="GO:0005975">
    <property type="term" value="P:carbohydrate metabolic process"/>
    <property type="evidence" value="ECO:0007669"/>
    <property type="project" value="UniProtKB-UniRule"/>
</dbReference>
<evidence type="ECO:0000256" key="4">
    <source>
        <dbReference type="PIRSR" id="PIRSR036894-1"/>
    </source>
</evidence>
<keyword evidence="1 3" id="KW-0479">Metal-binding</keyword>
<feature type="binding site" evidence="4">
    <location>
        <position position="96"/>
    </location>
    <ligand>
        <name>Zn(2+)</name>
        <dbReference type="ChEBI" id="CHEBI:29105"/>
    </ligand>
</feature>
<comment type="catalytic activity">
    <reaction evidence="3">
        <text>D-mannose 6-phosphate = D-fructose 6-phosphate</text>
        <dbReference type="Rhea" id="RHEA:12356"/>
        <dbReference type="ChEBI" id="CHEBI:58735"/>
        <dbReference type="ChEBI" id="CHEBI:61527"/>
        <dbReference type="EC" id="5.3.1.8"/>
    </reaction>
</comment>
<dbReference type="PANTHER" id="PTHR42742:SF3">
    <property type="entry name" value="FRUCTOKINASE"/>
    <property type="match status" value="1"/>
</dbReference>
<accession>A0A1H2Q5D0</accession>
<dbReference type="InterPro" id="IPR011051">
    <property type="entry name" value="RmlC_Cupin_sf"/>
</dbReference>
<evidence type="ECO:0000259" key="6">
    <source>
        <dbReference type="Pfam" id="PF20511"/>
    </source>
</evidence>
<dbReference type="Proteomes" id="UP000182589">
    <property type="component" value="Unassembled WGS sequence"/>
</dbReference>
<dbReference type="EMBL" id="BSRA01000002">
    <property type="protein sequence ID" value="GLV12799.1"/>
    <property type="molecule type" value="Genomic_DNA"/>
</dbReference>
<evidence type="ECO:0000256" key="2">
    <source>
        <dbReference type="ARBA" id="ARBA00022833"/>
    </source>
</evidence>
<evidence type="ECO:0000313" key="9">
    <source>
        <dbReference type="Proteomes" id="UP000182589"/>
    </source>
</evidence>
<feature type="binding site" evidence="4">
    <location>
        <position position="113"/>
    </location>
    <ligand>
        <name>Zn(2+)</name>
        <dbReference type="ChEBI" id="CHEBI:29105"/>
    </ligand>
</feature>
<comment type="similarity">
    <text evidence="3">Belongs to the mannose-6-phosphate isomerase type 1 family.</text>
</comment>
<dbReference type="CDD" id="cd07010">
    <property type="entry name" value="cupin_PMI_type_I_N_bac"/>
    <property type="match status" value="1"/>
</dbReference>
<keyword evidence="2 3" id="KW-0862">Zinc</keyword>
<evidence type="ECO:0000256" key="3">
    <source>
        <dbReference type="PIRNR" id="PIRNR036894"/>
    </source>
</evidence>
<reference evidence="7" key="3">
    <citation type="submission" date="2023-02" db="EMBL/GenBank/DDBJ databases">
        <title>Proposal of a novel subspecies: Alicyclobacillus hesperidum subspecies aegle.</title>
        <authorList>
            <person name="Goto K."/>
            <person name="Fujii T."/>
            <person name="Yasui K."/>
            <person name="Mochida K."/>
            <person name="Kato-Tanaka Y."/>
            <person name="Morohoshi S."/>
            <person name="An S.Y."/>
            <person name="Kasai H."/>
            <person name="Yokota A."/>
        </authorList>
    </citation>
    <scope>NUCLEOTIDE SEQUENCE</scope>
    <source>
        <strain evidence="7">DSM 12766</strain>
    </source>
</reference>
<dbReference type="PIRSF" id="PIRSF036894">
    <property type="entry name" value="PMI_Firm_short"/>
    <property type="match status" value="1"/>
</dbReference>
<evidence type="ECO:0000256" key="1">
    <source>
        <dbReference type="ARBA" id="ARBA00022723"/>
    </source>
</evidence>
<evidence type="ECO:0000313" key="8">
    <source>
        <dbReference type="EMBL" id="SDW02331.1"/>
    </source>
</evidence>
<dbReference type="InterPro" id="IPR051804">
    <property type="entry name" value="Carb_Metab_Reg_Kinase/Isom"/>
</dbReference>
<gene>
    <name evidence="7" type="primary">manA</name>
    <name evidence="7" type="ORF">Heshes_04830</name>
    <name evidence="8" type="ORF">SAMN04489725_10189</name>
</gene>
<dbReference type="Proteomes" id="UP001157137">
    <property type="component" value="Unassembled WGS sequence"/>
</dbReference>
<dbReference type="InterPro" id="IPR014710">
    <property type="entry name" value="RmlC-like_jellyroll"/>
</dbReference>
<keyword evidence="9" id="KW-1185">Reference proteome</keyword>
<dbReference type="SUPFAM" id="SSF51182">
    <property type="entry name" value="RmlC-like cupins"/>
    <property type="match status" value="1"/>
</dbReference>
<dbReference type="InterPro" id="IPR014628">
    <property type="entry name" value="Man6P_isomerase_Firm_short"/>
</dbReference>
<dbReference type="RefSeq" id="WP_074691190.1">
    <property type="nucleotide sequence ID" value="NZ_BSRA01000002.1"/>
</dbReference>
<dbReference type="EMBL" id="FNOJ01000001">
    <property type="protein sequence ID" value="SDW02331.1"/>
    <property type="molecule type" value="Genomic_DNA"/>
</dbReference>
<organism evidence="8 9">
    <name type="scientific">Alicyclobacillus hesperidum</name>
    <dbReference type="NCBI Taxonomy" id="89784"/>
    <lineage>
        <taxon>Bacteria</taxon>
        <taxon>Bacillati</taxon>
        <taxon>Bacillota</taxon>
        <taxon>Bacilli</taxon>
        <taxon>Bacillales</taxon>
        <taxon>Alicyclobacillaceae</taxon>
        <taxon>Alicyclobacillus</taxon>
    </lineage>
</organism>
<dbReference type="GO" id="GO:0008270">
    <property type="term" value="F:zinc ion binding"/>
    <property type="evidence" value="ECO:0007669"/>
    <property type="project" value="UniProtKB-UniRule"/>
</dbReference>
<dbReference type="Pfam" id="PF20511">
    <property type="entry name" value="PMI_typeI_cat"/>
    <property type="match status" value="1"/>
</dbReference>
<dbReference type="EC" id="5.3.1.8" evidence="3"/>
<dbReference type="GO" id="GO:0004476">
    <property type="term" value="F:mannose-6-phosphate isomerase activity"/>
    <property type="evidence" value="ECO:0007669"/>
    <property type="project" value="UniProtKB-UniRule"/>
</dbReference>
<feature type="active site" evidence="5">
    <location>
        <position position="190"/>
    </location>
</feature>
<evidence type="ECO:0000313" key="7">
    <source>
        <dbReference type="EMBL" id="GLV12799.1"/>
    </source>
</evidence>
<dbReference type="STRING" id="89784.SAMN04489725_10189"/>
<reference evidence="8" key="1">
    <citation type="submission" date="2016-10" db="EMBL/GenBank/DDBJ databases">
        <authorList>
            <person name="de Groot N.N."/>
        </authorList>
    </citation>
    <scope>NUCLEOTIDE SEQUENCE [LARGE SCALE GENOMIC DNA]</scope>
    <source>
        <strain evidence="8">DSM 12489</strain>
    </source>
</reference>
<protein>
    <recommendedName>
        <fullName evidence="3">Mannose-6-phosphate isomerase</fullName>
        <ecNumber evidence="3">5.3.1.8</ecNumber>
    </recommendedName>
</protein>
<feature type="domain" description="Phosphomannose isomerase type I catalytic" evidence="6">
    <location>
        <begin position="14"/>
        <end position="103"/>
    </location>
</feature>
<name>A0A1H2Q5D0_9BACL</name>
<sequence>MWPVKFKPVPMPRIWGGHALKSTFGVQMDEPIGEYWVLSGHPNGMSVVADGPLAGRTLAELTEEHPGAYLGRSPQGRFPLLIKYLEAESDLSVQIHPDDAYAREHEGDFGKTEAWYVLDAKSDGKVNYGHTFPDRETYLRAVAEGHVRDYLNYLPIQKGDLVFVPARTLHALLAGTKVLEIQQTSDVTYRVYDWDRVDASGKPRELHVDKAADVLVYGAPVEPMDQPRILHEEVDFVLTRLAECPYFTIDRVLLRGRCAEVTHGVPGNPDVVIAVEGKGELRFDPGDGTKRAISLVPGDTALIPSDLQGYTLACTGDFLAIRTFYGSPGRP</sequence>
<dbReference type="AlphaFoldDB" id="A0A1H2Q5D0"/>
<evidence type="ECO:0000256" key="5">
    <source>
        <dbReference type="PIRSR" id="PIRSR036894-2"/>
    </source>
</evidence>
<dbReference type="InterPro" id="IPR046457">
    <property type="entry name" value="PMI_typeI_cat"/>
</dbReference>
<reference evidence="9" key="2">
    <citation type="submission" date="2016-10" db="EMBL/GenBank/DDBJ databases">
        <authorList>
            <person name="Varghese N."/>
        </authorList>
    </citation>
    <scope>NUCLEOTIDE SEQUENCE [LARGE SCALE GENOMIC DNA]</scope>
    <source>
        <strain evidence="9">DSM 12489</strain>
    </source>
</reference>